<feature type="coiled-coil region" evidence="1">
    <location>
        <begin position="104"/>
        <end position="141"/>
    </location>
</feature>
<evidence type="ECO:0000256" key="2">
    <source>
        <dbReference type="SAM" id="MobiDB-lite"/>
    </source>
</evidence>
<gene>
    <name evidence="3" type="ORF">RFI_03898</name>
</gene>
<feature type="compositionally biased region" description="Low complexity" evidence="2">
    <location>
        <begin position="323"/>
        <end position="346"/>
    </location>
</feature>
<feature type="compositionally biased region" description="Polar residues" evidence="2">
    <location>
        <begin position="382"/>
        <end position="395"/>
    </location>
</feature>
<keyword evidence="4" id="KW-1185">Reference proteome</keyword>
<evidence type="ECO:0000313" key="3">
    <source>
        <dbReference type="EMBL" id="ETO33209.1"/>
    </source>
</evidence>
<reference evidence="3 4" key="1">
    <citation type="journal article" date="2013" name="Curr. Biol.">
        <title>The Genome of the Foraminiferan Reticulomyxa filosa.</title>
        <authorList>
            <person name="Glockner G."/>
            <person name="Hulsmann N."/>
            <person name="Schleicher M."/>
            <person name="Noegel A.A."/>
            <person name="Eichinger L."/>
            <person name="Gallinger C."/>
            <person name="Pawlowski J."/>
            <person name="Sierra R."/>
            <person name="Euteneuer U."/>
            <person name="Pillet L."/>
            <person name="Moustafa A."/>
            <person name="Platzer M."/>
            <person name="Groth M."/>
            <person name="Szafranski K."/>
            <person name="Schliwa M."/>
        </authorList>
    </citation>
    <scope>NUCLEOTIDE SEQUENCE [LARGE SCALE GENOMIC DNA]</scope>
</reference>
<evidence type="ECO:0000313" key="4">
    <source>
        <dbReference type="Proteomes" id="UP000023152"/>
    </source>
</evidence>
<feature type="region of interest" description="Disordered" evidence="2">
    <location>
        <begin position="1"/>
        <end position="27"/>
    </location>
</feature>
<protein>
    <submittedName>
        <fullName evidence="3">Uncharacterized protein</fullName>
    </submittedName>
</protein>
<feature type="compositionally biased region" description="Low complexity" evidence="2">
    <location>
        <begin position="1"/>
        <end position="26"/>
    </location>
</feature>
<keyword evidence="1" id="KW-0175">Coiled coil</keyword>
<feature type="region of interest" description="Disordered" evidence="2">
    <location>
        <begin position="205"/>
        <end position="228"/>
    </location>
</feature>
<sequence length="395" mass="45308">NNNNNNNNNNSNSNNNSNDNNNNNNNQQNKVMVAESTHRKREGFKKICTLHIYVKTYVLSKLDMTIKIVNITNWLSKQFCEGNQQQQQQQQQQQCKVCQLMKEWEKYHKEKDTLEKEKREMKALSRELSRKNRLLEMKQSKVKLVQQLNTLGQNELLLNAFSAELGSSTKDSNVKPGQHRKFLTHFQSLHIGSIRDSIQTTASNLNHSNLNAAPPSPHDPTRQSNPNQKQLHFQPFQKLKVAENQKKLEEIEGRVIALLEGQGNWKHKAGKNKKNDNDATNEVNQNLEAKTEETPTQKKWVSKSARQSPRNSKLLKQKRSGVNDNTNNSDNNHNNNNDSNNSNDTTAITKPGNSAYAPFRPKNRQSQPQSHMPHKDEDQKYSGDNMTGLLTQIKK</sequence>
<dbReference type="EMBL" id="ASPP01003591">
    <property type="protein sequence ID" value="ETO33209.1"/>
    <property type="molecule type" value="Genomic_DNA"/>
</dbReference>
<accession>X6P545</accession>
<name>X6P545_RETFI</name>
<dbReference type="AlphaFoldDB" id="X6P545"/>
<feature type="region of interest" description="Disordered" evidence="2">
    <location>
        <begin position="285"/>
        <end position="395"/>
    </location>
</feature>
<comment type="caution">
    <text evidence="3">The sequence shown here is derived from an EMBL/GenBank/DDBJ whole genome shotgun (WGS) entry which is preliminary data.</text>
</comment>
<dbReference type="Proteomes" id="UP000023152">
    <property type="component" value="Unassembled WGS sequence"/>
</dbReference>
<organism evidence="3 4">
    <name type="scientific">Reticulomyxa filosa</name>
    <dbReference type="NCBI Taxonomy" id="46433"/>
    <lineage>
        <taxon>Eukaryota</taxon>
        <taxon>Sar</taxon>
        <taxon>Rhizaria</taxon>
        <taxon>Retaria</taxon>
        <taxon>Foraminifera</taxon>
        <taxon>Monothalamids</taxon>
        <taxon>Reticulomyxidae</taxon>
        <taxon>Reticulomyxa</taxon>
    </lineage>
</organism>
<evidence type="ECO:0000256" key="1">
    <source>
        <dbReference type="SAM" id="Coils"/>
    </source>
</evidence>
<proteinExistence type="predicted"/>
<feature type="non-terminal residue" evidence="3">
    <location>
        <position position="1"/>
    </location>
</feature>